<dbReference type="PANTHER" id="PTHR13078:SF57">
    <property type="entry name" value="DEHYDRATASE, PUTATIVE (AFU_ORTHOLOGUE AFUA_5G00640)-RELATED"/>
    <property type="match status" value="1"/>
</dbReference>
<dbReference type="GO" id="GO:0044594">
    <property type="term" value="F:17-beta-hydroxysteroid dehydrogenase (NAD+) activity"/>
    <property type="evidence" value="ECO:0007669"/>
    <property type="project" value="TreeGrafter"/>
</dbReference>
<dbReference type="Pfam" id="PF22622">
    <property type="entry name" value="MFE-2_hydrat-2_N"/>
    <property type="match status" value="1"/>
</dbReference>
<evidence type="ECO:0008006" key="5">
    <source>
        <dbReference type="Google" id="ProtNLM"/>
    </source>
</evidence>
<keyword evidence="4" id="KW-1185">Reference proteome</keyword>
<feature type="domain" description="Peroxisomal multifunctional enzyme type 2-like N-terminal" evidence="2">
    <location>
        <begin position="17"/>
        <end position="151"/>
    </location>
</feature>
<dbReference type="Gene3D" id="3.10.129.10">
    <property type="entry name" value="Hotdog Thioesterase"/>
    <property type="match status" value="2"/>
</dbReference>
<proteinExistence type="predicted"/>
<reference evidence="3 4" key="1">
    <citation type="journal article" date="2019" name="Sci. Rep.">
        <title>Comparative genomics of chytrid fungi reveal insights into the obligate biotrophic and pathogenic lifestyle of Synchytrium endobioticum.</title>
        <authorList>
            <person name="van de Vossenberg B.T.L.H."/>
            <person name="Warris S."/>
            <person name="Nguyen H.D.T."/>
            <person name="van Gent-Pelzer M.P.E."/>
            <person name="Joly D.L."/>
            <person name="van de Geest H.C."/>
            <person name="Bonants P.J.M."/>
            <person name="Smith D.S."/>
            <person name="Levesque C.A."/>
            <person name="van der Lee T.A.J."/>
        </authorList>
    </citation>
    <scope>NUCLEOTIDE SEQUENCE [LARGE SCALE GENOMIC DNA]</scope>
    <source>
        <strain evidence="3 4">CBS 675.73</strain>
    </source>
</reference>
<sequence length="301" mass="32354">MDLSKAVGFKSPDQKVSYNRRDLILYALAVGATDHKFTYELDKGFCAFPTYPLVLPLKGNYQDVNSYADQMKNTFNIPGLPKIDLSRLVHGDQTIEVLAPIPANGGEFTLKSTMIGVYDAGKGMITENETLMVDAHGKTLVRMVSAAFVIGAGNFNGPKRPKPARDVKVPARAPDFVEVVTISPDQALLYRLSGDYNPLHADPRIGKKLGMNGAFLHGLCTFGFSASAILKHVAKNDAARFKSITGKFASPVYPGDVLTTNIWKVSEQNGEVVVAYVASVGTKIVIAGGVCVLSSETAAKL</sequence>
<dbReference type="STRING" id="246404.A0A507F6U6"/>
<dbReference type="InterPro" id="IPR029069">
    <property type="entry name" value="HotDog_dom_sf"/>
</dbReference>
<dbReference type="Proteomes" id="UP000320333">
    <property type="component" value="Unassembled WGS sequence"/>
</dbReference>
<evidence type="ECO:0000313" key="3">
    <source>
        <dbReference type="EMBL" id="TPX71350.1"/>
    </source>
</evidence>
<dbReference type="InterPro" id="IPR002539">
    <property type="entry name" value="MaoC-like_dom"/>
</dbReference>
<evidence type="ECO:0000259" key="1">
    <source>
        <dbReference type="Pfam" id="PF01575"/>
    </source>
</evidence>
<dbReference type="CDD" id="cd03448">
    <property type="entry name" value="HDE_HSD"/>
    <property type="match status" value="1"/>
</dbReference>
<dbReference type="PANTHER" id="PTHR13078">
    <property type="entry name" value="PEROXISOMAL MULTIFUNCTIONAL ENZYME TYPE 2-RELATED"/>
    <property type="match status" value="1"/>
</dbReference>
<dbReference type="Pfam" id="PF01575">
    <property type="entry name" value="MaoC_dehydratas"/>
    <property type="match status" value="1"/>
</dbReference>
<evidence type="ECO:0000313" key="4">
    <source>
        <dbReference type="Proteomes" id="UP000320333"/>
    </source>
</evidence>
<feature type="domain" description="MaoC-like" evidence="1">
    <location>
        <begin position="169"/>
        <end position="279"/>
    </location>
</feature>
<dbReference type="SUPFAM" id="SSF54637">
    <property type="entry name" value="Thioesterase/thiol ester dehydrase-isomerase"/>
    <property type="match status" value="2"/>
</dbReference>
<dbReference type="GO" id="GO:0004300">
    <property type="term" value="F:enoyl-CoA hydratase activity"/>
    <property type="evidence" value="ECO:0007669"/>
    <property type="project" value="TreeGrafter"/>
</dbReference>
<dbReference type="AlphaFoldDB" id="A0A507F6U6"/>
<dbReference type="OrthoDB" id="60204at2759"/>
<protein>
    <recommendedName>
        <fullName evidence="5">MaoC-like domain-containing protein</fullName>
    </recommendedName>
</protein>
<dbReference type="GO" id="GO:0005777">
    <property type="term" value="C:peroxisome"/>
    <property type="evidence" value="ECO:0007669"/>
    <property type="project" value="TreeGrafter"/>
</dbReference>
<name>A0A507F6U6_9FUNG</name>
<gene>
    <name evidence="3" type="ORF">CcCBS67573_g06193</name>
</gene>
<evidence type="ECO:0000259" key="2">
    <source>
        <dbReference type="Pfam" id="PF22622"/>
    </source>
</evidence>
<comment type="caution">
    <text evidence="3">The sequence shown here is derived from an EMBL/GenBank/DDBJ whole genome shotgun (WGS) entry which is preliminary data.</text>
</comment>
<dbReference type="GO" id="GO:0006635">
    <property type="term" value="P:fatty acid beta-oxidation"/>
    <property type="evidence" value="ECO:0007669"/>
    <property type="project" value="TreeGrafter"/>
</dbReference>
<dbReference type="GO" id="GO:0003857">
    <property type="term" value="F:(3S)-3-hydroxyacyl-CoA dehydrogenase (NAD+) activity"/>
    <property type="evidence" value="ECO:0007669"/>
    <property type="project" value="TreeGrafter"/>
</dbReference>
<organism evidence="3 4">
    <name type="scientific">Chytriomyces confervae</name>
    <dbReference type="NCBI Taxonomy" id="246404"/>
    <lineage>
        <taxon>Eukaryota</taxon>
        <taxon>Fungi</taxon>
        <taxon>Fungi incertae sedis</taxon>
        <taxon>Chytridiomycota</taxon>
        <taxon>Chytridiomycota incertae sedis</taxon>
        <taxon>Chytridiomycetes</taxon>
        <taxon>Chytridiales</taxon>
        <taxon>Chytriomycetaceae</taxon>
        <taxon>Chytriomyces</taxon>
    </lineage>
</organism>
<dbReference type="EMBL" id="QEAP01000253">
    <property type="protein sequence ID" value="TPX71350.1"/>
    <property type="molecule type" value="Genomic_DNA"/>
</dbReference>
<accession>A0A507F6U6</accession>
<dbReference type="InterPro" id="IPR054357">
    <property type="entry name" value="MFE-2_N"/>
</dbReference>